<feature type="compositionally biased region" description="Basic and acidic residues" evidence="1">
    <location>
        <begin position="180"/>
        <end position="193"/>
    </location>
</feature>
<reference evidence="2" key="1">
    <citation type="submission" date="2022-10" db="EMBL/GenBank/DDBJ databases">
        <title>Culturing micro-colonial fungi from biological soil crusts in the Mojave desert and describing Neophaeococcomyces mojavensis, and introducing the new genera and species Taxawa tesnikishii.</title>
        <authorList>
            <person name="Kurbessoian T."/>
            <person name="Stajich J.E."/>
        </authorList>
    </citation>
    <scope>NUCLEOTIDE SEQUENCE</scope>
    <source>
        <strain evidence="2">TK_1</strain>
    </source>
</reference>
<protein>
    <recommendedName>
        <fullName evidence="4">PCI domain-containing protein</fullName>
    </recommendedName>
</protein>
<feature type="compositionally biased region" description="Basic and acidic residues" evidence="1">
    <location>
        <begin position="1"/>
        <end position="15"/>
    </location>
</feature>
<dbReference type="EMBL" id="JAPDRL010000017">
    <property type="protein sequence ID" value="KAJ9666717.1"/>
    <property type="molecule type" value="Genomic_DNA"/>
</dbReference>
<feature type="compositionally biased region" description="Polar residues" evidence="1">
    <location>
        <begin position="108"/>
        <end position="119"/>
    </location>
</feature>
<evidence type="ECO:0000313" key="2">
    <source>
        <dbReference type="EMBL" id="KAJ9666717.1"/>
    </source>
</evidence>
<dbReference type="Proteomes" id="UP001172684">
    <property type="component" value="Unassembled WGS sequence"/>
</dbReference>
<sequence>MNRSIKDFFRPRGELNIHSPSGDSEDTPDLARQWQFRTHPNGHPTGLVQGDATASPVPETDNTNKSHPKQPPPPQRSSAEAAMNEEEFAQRPPQSSLPFHPPSSSLPNASQEPPASSGSIRVCSNGLLGVRSSDSEEDDSDSSLEVVSTVFPPPRRAVDPFGSASKPTIPDGTGSRGGHNLRDRDRREVDGARIHRKPSPVPAASKYKFQLNKLVTLSGKDAVAEVKLAEAKSKLAAAGSDSSNADTSVITAKDLASVVEDDEAAGQLAQAMDKTDALQQDEVWHFFQDGDTRPAERTFPSRSLPPESWVMMLKSRETREQAFTSGCVQMIAATKALPEELVTWMMDELVYQTREDLTHAYLRTLQSCGTRAGECLTPSRLHQLFRDLSAKQEAIDPSGSLVPSRQPDDISNPPLPPGLRWLLELLRILAPGFGNETRSAALNIALRLCFDASVLADGRIQHCVQETTSALIDSIPAALAEETLHASALSIFNNVKPPLLRLRLAAALPTHTPRQAKLARRLALAFFMNDSRFLTYSLTEPKLSRTVARYLLKSRSFRIDRKTDYLALAAKIDLLDLALGAGFSDLSFLELSSPPQTAVDAAPTRLKRDPEGRAAEAVFNADVDALEQQLKLIENMIVSAGAEYLSKIQAKNSIERLRSRLRNTIRTVEGGGDDVFAGGVGSSAVMQRWVGRGRDEGDGGEGGREAKRKWDAVDGVEEVRGLSGVVGAV</sequence>
<name>A0ABQ9NXA1_9PEZI</name>
<accession>A0ABQ9NXA1</accession>
<evidence type="ECO:0000313" key="3">
    <source>
        <dbReference type="Proteomes" id="UP001172684"/>
    </source>
</evidence>
<evidence type="ECO:0000256" key="1">
    <source>
        <dbReference type="SAM" id="MobiDB-lite"/>
    </source>
</evidence>
<feature type="region of interest" description="Disordered" evidence="1">
    <location>
        <begin position="1"/>
        <end position="201"/>
    </location>
</feature>
<gene>
    <name evidence="2" type="ORF">H2201_003121</name>
</gene>
<feature type="compositionally biased region" description="Low complexity" evidence="1">
    <location>
        <begin position="92"/>
        <end position="107"/>
    </location>
</feature>
<evidence type="ECO:0008006" key="4">
    <source>
        <dbReference type="Google" id="ProtNLM"/>
    </source>
</evidence>
<organism evidence="2 3">
    <name type="scientific">Coniosporium apollinis</name>
    <dbReference type="NCBI Taxonomy" id="61459"/>
    <lineage>
        <taxon>Eukaryota</taxon>
        <taxon>Fungi</taxon>
        <taxon>Dikarya</taxon>
        <taxon>Ascomycota</taxon>
        <taxon>Pezizomycotina</taxon>
        <taxon>Dothideomycetes</taxon>
        <taxon>Dothideomycetes incertae sedis</taxon>
        <taxon>Coniosporium</taxon>
    </lineage>
</organism>
<keyword evidence="3" id="KW-1185">Reference proteome</keyword>
<proteinExistence type="predicted"/>
<comment type="caution">
    <text evidence="2">The sequence shown here is derived from an EMBL/GenBank/DDBJ whole genome shotgun (WGS) entry which is preliminary data.</text>
</comment>